<dbReference type="Pfam" id="PF00072">
    <property type="entry name" value="Response_reg"/>
    <property type="match status" value="1"/>
</dbReference>
<dbReference type="SUPFAM" id="SSF55874">
    <property type="entry name" value="ATPase domain of HSP90 chaperone/DNA topoisomerase II/histidine kinase"/>
    <property type="match status" value="1"/>
</dbReference>
<dbReference type="SMART" id="SM00091">
    <property type="entry name" value="PAS"/>
    <property type="match status" value="1"/>
</dbReference>
<evidence type="ECO:0000256" key="7">
    <source>
        <dbReference type="ARBA" id="ARBA00022840"/>
    </source>
</evidence>
<evidence type="ECO:0000256" key="2">
    <source>
        <dbReference type="ARBA" id="ARBA00012438"/>
    </source>
</evidence>
<dbReference type="CDD" id="cd00156">
    <property type="entry name" value="REC"/>
    <property type="match status" value="1"/>
</dbReference>
<dbReference type="Pfam" id="PF13188">
    <property type="entry name" value="PAS_8"/>
    <property type="match status" value="1"/>
</dbReference>
<name>A0A4Q0T9J2_9BACT</name>
<evidence type="ECO:0000256" key="9">
    <source>
        <dbReference type="PROSITE-ProRule" id="PRU00169"/>
    </source>
</evidence>
<dbReference type="SMART" id="SM00387">
    <property type="entry name" value="HATPase_c"/>
    <property type="match status" value="1"/>
</dbReference>
<dbReference type="SUPFAM" id="SSF52172">
    <property type="entry name" value="CheY-like"/>
    <property type="match status" value="1"/>
</dbReference>
<dbReference type="NCBIfam" id="TIGR00229">
    <property type="entry name" value="sensory_box"/>
    <property type="match status" value="1"/>
</dbReference>
<comment type="caution">
    <text evidence="14">The sequence shown here is derived from an EMBL/GenBank/DDBJ whole genome shotgun (WGS) entry which is preliminary data.</text>
</comment>
<comment type="catalytic activity">
    <reaction evidence="1">
        <text>ATP + protein L-histidine = ADP + protein N-phospho-L-histidine.</text>
        <dbReference type="EC" id="2.7.13.3"/>
    </reaction>
</comment>
<evidence type="ECO:0000313" key="15">
    <source>
        <dbReference type="Proteomes" id="UP000289437"/>
    </source>
</evidence>
<gene>
    <name evidence="14" type="ORF">GRAN_1601</name>
</gene>
<keyword evidence="5" id="KW-0547">Nucleotide-binding</keyword>
<keyword evidence="6" id="KW-0418">Kinase</keyword>
<dbReference type="PROSITE" id="PS50110">
    <property type="entry name" value="RESPONSE_REGULATORY"/>
    <property type="match status" value="1"/>
</dbReference>
<dbReference type="SMART" id="SM00388">
    <property type="entry name" value="HisKA"/>
    <property type="match status" value="1"/>
</dbReference>
<feature type="coiled-coil region" evidence="10">
    <location>
        <begin position="118"/>
        <end position="161"/>
    </location>
</feature>
<keyword evidence="3 9" id="KW-0597">Phosphoprotein</keyword>
<dbReference type="RefSeq" id="WP_128912312.1">
    <property type="nucleotide sequence ID" value="NZ_RDSM01000001.1"/>
</dbReference>
<dbReference type="CDD" id="cd00130">
    <property type="entry name" value="PAS"/>
    <property type="match status" value="1"/>
</dbReference>
<dbReference type="SUPFAM" id="SSF47384">
    <property type="entry name" value="Homodimeric domain of signal transducing histidine kinase"/>
    <property type="match status" value="1"/>
</dbReference>
<evidence type="ECO:0000256" key="8">
    <source>
        <dbReference type="ARBA" id="ARBA00023012"/>
    </source>
</evidence>
<feature type="domain" description="Response regulatory" evidence="12">
    <location>
        <begin position="11"/>
        <end position="133"/>
    </location>
</feature>
<evidence type="ECO:0000313" key="14">
    <source>
        <dbReference type="EMBL" id="RXH58291.1"/>
    </source>
</evidence>
<keyword evidence="4" id="KW-0808">Transferase</keyword>
<dbReference type="Gene3D" id="3.40.50.2300">
    <property type="match status" value="1"/>
</dbReference>
<dbReference type="InterPro" id="IPR035965">
    <property type="entry name" value="PAS-like_dom_sf"/>
</dbReference>
<organism evidence="14 15">
    <name type="scientific">Granulicella sibirica</name>
    <dbReference type="NCBI Taxonomy" id="2479048"/>
    <lineage>
        <taxon>Bacteria</taxon>
        <taxon>Pseudomonadati</taxon>
        <taxon>Acidobacteriota</taxon>
        <taxon>Terriglobia</taxon>
        <taxon>Terriglobales</taxon>
        <taxon>Acidobacteriaceae</taxon>
        <taxon>Granulicella</taxon>
    </lineage>
</organism>
<evidence type="ECO:0000259" key="13">
    <source>
        <dbReference type="PROSITE" id="PS50112"/>
    </source>
</evidence>
<dbReference type="SMART" id="SM00448">
    <property type="entry name" value="REC"/>
    <property type="match status" value="1"/>
</dbReference>
<dbReference type="Gene3D" id="3.30.450.20">
    <property type="entry name" value="PAS domain"/>
    <property type="match status" value="1"/>
</dbReference>
<dbReference type="Pfam" id="PF02518">
    <property type="entry name" value="HATPase_c"/>
    <property type="match status" value="1"/>
</dbReference>
<accession>A0A4Q0T9J2</accession>
<dbReference type="Gene3D" id="3.30.565.10">
    <property type="entry name" value="Histidine kinase-like ATPase, C-terminal domain"/>
    <property type="match status" value="1"/>
</dbReference>
<protein>
    <recommendedName>
        <fullName evidence="2">histidine kinase</fullName>
        <ecNumber evidence="2">2.7.13.3</ecNumber>
    </recommendedName>
</protein>
<dbReference type="PANTHER" id="PTHR43065">
    <property type="entry name" value="SENSOR HISTIDINE KINASE"/>
    <property type="match status" value="1"/>
</dbReference>
<reference evidence="14 15" key="1">
    <citation type="submission" date="2018-11" db="EMBL/GenBank/DDBJ databases">
        <authorList>
            <person name="Mardanov A.V."/>
            <person name="Ravin N.V."/>
            <person name="Dedysh S.N."/>
        </authorList>
    </citation>
    <scope>NUCLEOTIDE SEQUENCE [LARGE SCALE GENOMIC DNA]</scope>
    <source>
        <strain evidence="14 15">AF10</strain>
    </source>
</reference>
<evidence type="ECO:0000256" key="6">
    <source>
        <dbReference type="ARBA" id="ARBA00022777"/>
    </source>
</evidence>
<dbReference type="GO" id="GO:0000155">
    <property type="term" value="F:phosphorelay sensor kinase activity"/>
    <property type="evidence" value="ECO:0007669"/>
    <property type="project" value="InterPro"/>
</dbReference>
<dbReference type="SUPFAM" id="SSF55785">
    <property type="entry name" value="PYP-like sensor domain (PAS domain)"/>
    <property type="match status" value="1"/>
</dbReference>
<dbReference type="InterPro" id="IPR036097">
    <property type="entry name" value="HisK_dim/P_sf"/>
</dbReference>
<feature type="domain" description="PAS" evidence="13">
    <location>
        <begin position="151"/>
        <end position="195"/>
    </location>
</feature>
<dbReference type="EMBL" id="RDSM01000001">
    <property type="protein sequence ID" value="RXH58291.1"/>
    <property type="molecule type" value="Genomic_DNA"/>
</dbReference>
<evidence type="ECO:0000256" key="5">
    <source>
        <dbReference type="ARBA" id="ARBA00022741"/>
    </source>
</evidence>
<dbReference type="InterPro" id="IPR011006">
    <property type="entry name" value="CheY-like_superfamily"/>
</dbReference>
<dbReference type="InterPro" id="IPR001789">
    <property type="entry name" value="Sig_transdc_resp-reg_receiver"/>
</dbReference>
<dbReference type="CDD" id="cd00082">
    <property type="entry name" value="HisKA"/>
    <property type="match status" value="1"/>
</dbReference>
<dbReference type="GO" id="GO:0005524">
    <property type="term" value="F:ATP binding"/>
    <property type="evidence" value="ECO:0007669"/>
    <property type="project" value="UniProtKB-KW"/>
</dbReference>
<dbReference type="EC" id="2.7.13.3" evidence="2"/>
<dbReference type="PRINTS" id="PR00344">
    <property type="entry name" value="BCTRLSENSOR"/>
</dbReference>
<dbReference type="PROSITE" id="PS50112">
    <property type="entry name" value="PAS"/>
    <property type="match status" value="1"/>
</dbReference>
<reference evidence="15" key="2">
    <citation type="submission" date="2019-02" db="EMBL/GenBank/DDBJ databases">
        <title>Granulicella sibirica sp. nov., a psychrotolerant acidobacterium isolated from an organic soil layer in forested tundra, West Siberia.</title>
        <authorList>
            <person name="Oshkin I.Y."/>
            <person name="Kulichevskaya I.S."/>
            <person name="Rijpstra W.I.C."/>
            <person name="Sinninghe Damste J.S."/>
            <person name="Rakitin A.L."/>
            <person name="Ravin N.V."/>
            <person name="Dedysh S.N."/>
        </authorList>
    </citation>
    <scope>NUCLEOTIDE SEQUENCE [LARGE SCALE GENOMIC DNA]</scope>
    <source>
        <strain evidence="15">AF10</strain>
    </source>
</reference>
<dbReference type="InterPro" id="IPR003594">
    <property type="entry name" value="HATPase_dom"/>
</dbReference>
<dbReference type="AlphaFoldDB" id="A0A4Q0T9J2"/>
<evidence type="ECO:0000256" key="1">
    <source>
        <dbReference type="ARBA" id="ARBA00000085"/>
    </source>
</evidence>
<dbReference type="Proteomes" id="UP000289437">
    <property type="component" value="Unassembled WGS sequence"/>
</dbReference>
<evidence type="ECO:0000259" key="12">
    <source>
        <dbReference type="PROSITE" id="PS50110"/>
    </source>
</evidence>
<dbReference type="Pfam" id="PF00512">
    <property type="entry name" value="HisKA"/>
    <property type="match status" value="1"/>
</dbReference>
<keyword evidence="15" id="KW-1185">Reference proteome</keyword>
<dbReference type="InterPro" id="IPR003661">
    <property type="entry name" value="HisK_dim/P_dom"/>
</dbReference>
<dbReference type="PANTHER" id="PTHR43065:SF10">
    <property type="entry name" value="PEROXIDE STRESS-ACTIVATED HISTIDINE KINASE MAK3"/>
    <property type="match status" value="1"/>
</dbReference>
<keyword evidence="7" id="KW-0067">ATP-binding</keyword>
<proteinExistence type="predicted"/>
<evidence type="ECO:0000259" key="11">
    <source>
        <dbReference type="PROSITE" id="PS50109"/>
    </source>
</evidence>
<evidence type="ECO:0000256" key="10">
    <source>
        <dbReference type="SAM" id="Coils"/>
    </source>
</evidence>
<evidence type="ECO:0000256" key="4">
    <source>
        <dbReference type="ARBA" id="ARBA00022679"/>
    </source>
</evidence>
<feature type="modified residue" description="4-aspartylphosphate" evidence="9">
    <location>
        <position position="68"/>
    </location>
</feature>
<dbReference type="InterPro" id="IPR004358">
    <property type="entry name" value="Sig_transdc_His_kin-like_C"/>
</dbReference>
<dbReference type="InterPro" id="IPR000014">
    <property type="entry name" value="PAS"/>
</dbReference>
<keyword evidence="10" id="KW-0175">Coiled coil</keyword>
<dbReference type="OrthoDB" id="9761263at2"/>
<dbReference type="InterPro" id="IPR036890">
    <property type="entry name" value="HATPase_C_sf"/>
</dbReference>
<sequence length="528" mass="57754">MSPELELRQLKVLLVEDNPDDAFLLERHLRRHGFAVTLVRVETETEMVDALFSGDGAALEPPDIVFADYNLPHFSGPAALQLLKNAGLDVPFIMMSGAISEETAVESMRAGAQDYVTKQNLARLVPALERELREAAARRNRIAAERALREAEARFHRLVEAMPLGLLISDVSGRIVYANGAVERLLGYPNGSMLSGEVTLAAICPLLVEPRPLAGTNPDGSFDMQRIAGEPFEATCLSASGQTIDVLIGVALLNPESPDEDRQIAAFIADLTMQKKSEEILRRTEKLTVAGRLAASIAHEINNPLEAITNCLYLVGNSELPEDARNFLELAQKELDRVAQITVQTLRFYRRSTQTAQTDVHELIGTVMTLLDSRVKRMQVEVIREFGDIPKILVHDGEIRQVLVNLIGNAIDALPEGGQLRLKTSNGRNWATGQTGVRISVADNGTGIGNETLKRIFEPFFSTKGITGTGLGLWVSIEIMEKHQGTMRVRSRERRPGCSGGTVFSLFIPAQAAVAPTEEVVAGQEQPL</sequence>
<feature type="domain" description="Histidine kinase" evidence="11">
    <location>
        <begin position="296"/>
        <end position="512"/>
    </location>
</feature>
<dbReference type="PROSITE" id="PS50109">
    <property type="entry name" value="HIS_KIN"/>
    <property type="match status" value="1"/>
</dbReference>
<keyword evidence="8" id="KW-0902">Two-component regulatory system</keyword>
<dbReference type="InterPro" id="IPR005467">
    <property type="entry name" value="His_kinase_dom"/>
</dbReference>
<dbReference type="Gene3D" id="1.10.287.130">
    <property type="match status" value="1"/>
</dbReference>
<evidence type="ECO:0000256" key="3">
    <source>
        <dbReference type="ARBA" id="ARBA00022553"/>
    </source>
</evidence>